<feature type="transmembrane region" description="Helical" evidence="8">
    <location>
        <begin position="69"/>
        <end position="91"/>
    </location>
</feature>
<evidence type="ECO:0000256" key="6">
    <source>
        <dbReference type="ARBA" id="ARBA00022989"/>
    </source>
</evidence>
<feature type="transmembrane region" description="Helical" evidence="8">
    <location>
        <begin position="189"/>
        <end position="218"/>
    </location>
</feature>
<comment type="subcellular location">
    <subcellularLocation>
        <location evidence="1 8">Cell membrane</location>
        <topology evidence="1 8">Multi-pass membrane protein</topology>
    </subcellularLocation>
</comment>
<comment type="caution">
    <text evidence="9">The sequence shown here is derived from an EMBL/GenBank/DDBJ whole genome shotgun (WGS) entry which is preliminary data.</text>
</comment>
<dbReference type="PANTHER" id="PTHR30269:SF37">
    <property type="entry name" value="MEMBRANE TRANSPORTER PROTEIN"/>
    <property type="match status" value="1"/>
</dbReference>
<reference evidence="9 10" key="1">
    <citation type="journal article" date="2017" name="ISME J.">
        <title>Energy and carbon metabolisms in a deep terrestrial subsurface fluid microbial community.</title>
        <authorList>
            <person name="Momper L."/>
            <person name="Jungbluth S.P."/>
            <person name="Lee M.D."/>
            <person name="Amend J.P."/>
        </authorList>
    </citation>
    <scope>NUCLEOTIDE SEQUENCE [LARGE SCALE GENOMIC DNA]</scope>
    <source>
        <strain evidence="9">SURF_46</strain>
    </source>
</reference>
<feature type="transmembrane region" description="Helical" evidence="8">
    <location>
        <begin position="6"/>
        <end position="37"/>
    </location>
</feature>
<keyword evidence="3" id="KW-0813">Transport</keyword>
<gene>
    <name evidence="9" type="ORF">C4561_01305</name>
</gene>
<proteinExistence type="inferred from homology"/>
<feature type="transmembrane region" description="Helical" evidence="8">
    <location>
        <begin position="136"/>
        <end position="169"/>
    </location>
</feature>
<dbReference type="Pfam" id="PF01925">
    <property type="entry name" value="TauE"/>
    <property type="match status" value="1"/>
</dbReference>
<dbReference type="InterPro" id="IPR002781">
    <property type="entry name" value="TM_pro_TauE-like"/>
</dbReference>
<keyword evidence="4 8" id="KW-1003">Cell membrane</keyword>
<dbReference type="InterPro" id="IPR052017">
    <property type="entry name" value="TSUP"/>
</dbReference>
<evidence type="ECO:0000313" key="9">
    <source>
        <dbReference type="EMBL" id="RJR27905.1"/>
    </source>
</evidence>
<name>A0A3A4ZFE5_UNCKA</name>
<feature type="transmembrane region" description="Helical" evidence="8">
    <location>
        <begin position="230"/>
        <end position="248"/>
    </location>
</feature>
<organism evidence="9 10">
    <name type="scientific">candidate division WWE3 bacterium</name>
    <dbReference type="NCBI Taxonomy" id="2053526"/>
    <lineage>
        <taxon>Bacteria</taxon>
        <taxon>Katanobacteria</taxon>
    </lineage>
</organism>
<evidence type="ECO:0000256" key="4">
    <source>
        <dbReference type="ARBA" id="ARBA00022475"/>
    </source>
</evidence>
<evidence type="ECO:0000256" key="5">
    <source>
        <dbReference type="ARBA" id="ARBA00022692"/>
    </source>
</evidence>
<evidence type="ECO:0000256" key="2">
    <source>
        <dbReference type="ARBA" id="ARBA00009142"/>
    </source>
</evidence>
<keyword evidence="7 8" id="KW-0472">Membrane</keyword>
<sequence>MFDKVAIFLIGFVSGFLGSTVGGGGFVSIPALLYLGFTPQSAIALNKIGDVGTFISAVRKYWKSKKIDWNLAGTITCIYIIGSFLGTKIMVLLNANVLEILVYITIALALPLLVFKRDLGIKKVSTSKLKKSVGYILLFLLSIIGAVIGAGGAVVSTIVMIYFFGFEIVKGHATTTPSKFFSASIPAVIYYYHGFIPIIPGIMIFTGMLLGGLVGASFAVSAGNKWIKTFLLGVICFFILYGILNSIYMK</sequence>
<evidence type="ECO:0000256" key="8">
    <source>
        <dbReference type="RuleBase" id="RU363041"/>
    </source>
</evidence>
<protein>
    <recommendedName>
        <fullName evidence="8">Probable membrane transporter protein</fullName>
    </recommendedName>
</protein>
<feature type="transmembrane region" description="Helical" evidence="8">
    <location>
        <begin position="97"/>
        <end position="115"/>
    </location>
</feature>
<keyword evidence="6 8" id="KW-1133">Transmembrane helix</keyword>
<evidence type="ECO:0000256" key="7">
    <source>
        <dbReference type="ARBA" id="ARBA00023136"/>
    </source>
</evidence>
<dbReference type="PANTHER" id="PTHR30269">
    <property type="entry name" value="TRANSMEMBRANE PROTEIN YFCA"/>
    <property type="match status" value="1"/>
</dbReference>
<accession>A0A3A4ZFE5</accession>
<dbReference type="AlphaFoldDB" id="A0A3A4ZFE5"/>
<dbReference type="GO" id="GO:0005886">
    <property type="term" value="C:plasma membrane"/>
    <property type="evidence" value="ECO:0007669"/>
    <property type="project" value="UniProtKB-SubCell"/>
</dbReference>
<comment type="similarity">
    <text evidence="2 8">Belongs to the 4-toluene sulfonate uptake permease (TSUP) (TC 2.A.102) family.</text>
</comment>
<evidence type="ECO:0000256" key="1">
    <source>
        <dbReference type="ARBA" id="ARBA00004651"/>
    </source>
</evidence>
<dbReference type="EMBL" id="QZJF01000006">
    <property type="protein sequence ID" value="RJR27905.1"/>
    <property type="molecule type" value="Genomic_DNA"/>
</dbReference>
<keyword evidence="5 8" id="KW-0812">Transmembrane</keyword>
<dbReference type="Proteomes" id="UP000265540">
    <property type="component" value="Unassembled WGS sequence"/>
</dbReference>
<evidence type="ECO:0000313" key="10">
    <source>
        <dbReference type="Proteomes" id="UP000265540"/>
    </source>
</evidence>
<evidence type="ECO:0000256" key="3">
    <source>
        <dbReference type="ARBA" id="ARBA00022448"/>
    </source>
</evidence>